<evidence type="ECO:0000259" key="6">
    <source>
        <dbReference type="PROSITE" id="PS51698"/>
    </source>
</evidence>
<dbReference type="EC" id="2.3.2.27" evidence="5"/>
<dbReference type="GO" id="GO:0016567">
    <property type="term" value="P:protein ubiquitination"/>
    <property type="evidence" value="ECO:0007669"/>
    <property type="project" value="UniProtKB-UniRule"/>
</dbReference>
<dbReference type="AlphaFoldDB" id="A0A9D5HHF7"/>
<dbReference type="InterPro" id="IPR058678">
    <property type="entry name" value="ARM_PUB"/>
</dbReference>
<dbReference type="InterPro" id="IPR003613">
    <property type="entry name" value="Ubox_domain"/>
</dbReference>
<evidence type="ECO:0000313" key="7">
    <source>
        <dbReference type="EMBL" id="KAJ0976665.1"/>
    </source>
</evidence>
<comment type="caution">
    <text evidence="7">The sequence shown here is derived from an EMBL/GenBank/DDBJ whole genome shotgun (WGS) entry which is preliminary data.</text>
</comment>
<dbReference type="OrthoDB" id="10064100at2759"/>
<dbReference type="Gene3D" id="3.30.40.10">
    <property type="entry name" value="Zinc/RING finger domain, C3HC4 (zinc finger)"/>
    <property type="match status" value="1"/>
</dbReference>
<evidence type="ECO:0000256" key="5">
    <source>
        <dbReference type="RuleBase" id="RU369093"/>
    </source>
</evidence>
<dbReference type="Gene3D" id="1.25.10.10">
    <property type="entry name" value="Leucine-rich Repeat Variant"/>
    <property type="match status" value="1"/>
</dbReference>
<reference evidence="7" key="2">
    <citation type="journal article" date="2022" name="Hortic Res">
        <title>The genome of Dioscorea zingiberensis sheds light on the biosynthesis, origin and evolution of the medicinally important diosgenin saponins.</title>
        <authorList>
            <person name="Li Y."/>
            <person name="Tan C."/>
            <person name="Li Z."/>
            <person name="Guo J."/>
            <person name="Li S."/>
            <person name="Chen X."/>
            <person name="Wang C."/>
            <person name="Dai X."/>
            <person name="Yang H."/>
            <person name="Song W."/>
            <person name="Hou L."/>
            <person name="Xu J."/>
            <person name="Tong Z."/>
            <person name="Xu A."/>
            <person name="Yuan X."/>
            <person name="Wang W."/>
            <person name="Yang Q."/>
            <person name="Chen L."/>
            <person name="Sun Z."/>
            <person name="Wang K."/>
            <person name="Pan B."/>
            <person name="Chen J."/>
            <person name="Bao Y."/>
            <person name="Liu F."/>
            <person name="Qi X."/>
            <person name="Gang D.R."/>
            <person name="Wen J."/>
            <person name="Li J."/>
        </authorList>
    </citation>
    <scope>NUCLEOTIDE SEQUENCE</scope>
    <source>
        <strain evidence="7">Dzin_1.0</strain>
    </source>
</reference>
<dbReference type="InterPro" id="IPR011989">
    <property type="entry name" value="ARM-like"/>
</dbReference>
<comment type="pathway">
    <text evidence="2 5">Protein modification; protein ubiquitination.</text>
</comment>
<dbReference type="InterPro" id="IPR016024">
    <property type="entry name" value="ARM-type_fold"/>
</dbReference>
<dbReference type="PANTHER" id="PTHR22849:SF168">
    <property type="entry name" value="U-BOX DOMAIN-CONTAINING PROTEIN"/>
    <property type="match status" value="1"/>
</dbReference>
<dbReference type="Pfam" id="PF04564">
    <property type="entry name" value="U-box"/>
    <property type="match status" value="1"/>
</dbReference>
<evidence type="ECO:0000256" key="1">
    <source>
        <dbReference type="ARBA" id="ARBA00000900"/>
    </source>
</evidence>
<dbReference type="GO" id="GO:0061630">
    <property type="term" value="F:ubiquitin protein ligase activity"/>
    <property type="evidence" value="ECO:0007669"/>
    <property type="project" value="UniProtKB-UniRule"/>
</dbReference>
<comment type="catalytic activity">
    <reaction evidence="1 5">
        <text>S-ubiquitinyl-[E2 ubiquitin-conjugating enzyme]-L-cysteine + [acceptor protein]-L-lysine = [E2 ubiquitin-conjugating enzyme]-L-cysteine + N(6)-ubiquitinyl-[acceptor protein]-L-lysine.</text>
        <dbReference type="EC" id="2.3.2.27"/>
    </reaction>
</comment>
<gene>
    <name evidence="7" type="ORF">J5N97_012139</name>
</gene>
<evidence type="ECO:0000256" key="3">
    <source>
        <dbReference type="ARBA" id="ARBA00022679"/>
    </source>
</evidence>
<evidence type="ECO:0000256" key="4">
    <source>
        <dbReference type="ARBA" id="ARBA00022786"/>
    </source>
</evidence>
<keyword evidence="8" id="KW-1185">Reference proteome</keyword>
<dbReference type="SUPFAM" id="SSF57850">
    <property type="entry name" value="RING/U-box"/>
    <property type="match status" value="1"/>
</dbReference>
<name>A0A9D5HHF7_9LILI</name>
<dbReference type="Proteomes" id="UP001085076">
    <property type="component" value="Miscellaneous, Linkage group lg03"/>
</dbReference>
<dbReference type="PANTHER" id="PTHR22849">
    <property type="entry name" value="WDSAM1 PROTEIN"/>
    <property type="match status" value="1"/>
</dbReference>
<accession>A0A9D5HHF7</accession>
<sequence>MRDPVTLSTGITFDRDNIERWIFSRKHNTCPVTKQTLPELDLTPNHTLRRLIQAWCTANSAKGVERFPTPRQPVNKAQISKLLDVIISTQDQLPSLLKLKSIVLESERNKKYVQASGAVDILVSVIKNYIIEEESGSDHNEEESESSSNASDEALCILYSLQLSEQDLVDLISKNGEFVESLTAMLRRSNYQSRAYAALLLRSILAVIPPVRLVALKEELFEEMVKVIKDKISYQALKASLRTLAWLCPWGRNRIKAVEAGAVNMLIELLLD</sequence>
<organism evidence="7 8">
    <name type="scientific">Dioscorea zingiberensis</name>
    <dbReference type="NCBI Taxonomy" id="325984"/>
    <lineage>
        <taxon>Eukaryota</taxon>
        <taxon>Viridiplantae</taxon>
        <taxon>Streptophyta</taxon>
        <taxon>Embryophyta</taxon>
        <taxon>Tracheophyta</taxon>
        <taxon>Spermatophyta</taxon>
        <taxon>Magnoliopsida</taxon>
        <taxon>Liliopsida</taxon>
        <taxon>Dioscoreales</taxon>
        <taxon>Dioscoreaceae</taxon>
        <taxon>Dioscorea</taxon>
    </lineage>
</organism>
<keyword evidence="4 5" id="KW-0833">Ubl conjugation pathway</keyword>
<evidence type="ECO:0000256" key="2">
    <source>
        <dbReference type="ARBA" id="ARBA00004906"/>
    </source>
</evidence>
<dbReference type="InterPro" id="IPR045185">
    <property type="entry name" value="PUB22/23/24-like"/>
</dbReference>
<reference evidence="7" key="1">
    <citation type="submission" date="2021-03" db="EMBL/GenBank/DDBJ databases">
        <authorList>
            <person name="Li Z."/>
            <person name="Yang C."/>
        </authorList>
    </citation>
    <scope>NUCLEOTIDE SEQUENCE</scope>
    <source>
        <strain evidence="7">Dzin_1.0</strain>
        <tissue evidence="7">Leaf</tissue>
    </source>
</reference>
<protein>
    <recommendedName>
        <fullName evidence="5 6">U-box domain-containing protein</fullName>
        <ecNumber evidence="5">2.3.2.27</ecNumber>
    </recommendedName>
    <alternativeName>
        <fullName evidence="5">RING-type E3 ubiquitin transferase PUB</fullName>
    </alternativeName>
</protein>
<evidence type="ECO:0000313" key="8">
    <source>
        <dbReference type="Proteomes" id="UP001085076"/>
    </source>
</evidence>
<dbReference type="SMART" id="SM00504">
    <property type="entry name" value="Ubox"/>
    <property type="match status" value="1"/>
</dbReference>
<dbReference type="InterPro" id="IPR013083">
    <property type="entry name" value="Znf_RING/FYVE/PHD"/>
</dbReference>
<proteinExistence type="predicted"/>
<dbReference type="PROSITE" id="PS51698">
    <property type="entry name" value="U_BOX"/>
    <property type="match status" value="1"/>
</dbReference>
<comment type="function">
    <text evidence="5">Functions as an E3 ubiquitin ligase.</text>
</comment>
<dbReference type="EMBL" id="JAGGNH010000003">
    <property type="protein sequence ID" value="KAJ0976665.1"/>
    <property type="molecule type" value="Genomic_DNA"/>
</dbReference>
<feature type="domain" description="U-box" evidence="6">
    <location>
        <begin position="1"/>
        <end position="62"/>
    </location>
</feature>
<dbReference type="Pfam" id="PF25598">
    <property type="entry name" value="ARM_PUB"/>
    <property type="match status" value="1"/>
</dbReference>
<keyword evidence="3 5" id="KW-0808">Transferase</keyword>
<dbReference type="SUPFAM" id="SSF48371">
    <property type="entry name" value="ARM repeat"/>
    <property type="match status" value="1"/>
</dbReference>